<dbReference type="RefSeq" id="WP_011127613.1">
    <property type="nucleotide sequence ID" value="NC_005070.1"/>
</dbReference>
<keyword evidence="4" id="KW-0067">ATP-binding</keyword>
<evidence type="ECO:0000256" key="5">
    <source>
        <dbReference type="ARBA" id="ARBA00022842"/>
    </source>
</evidence>
<dbReference type="STRING" id="84588.SYNW0748"/>
<name>Q7TTW3_PARMW</name>
<dbReference type="AlphaFoldDB" id="Q7TTW3"/>
<keyword evidence="3" id="KW-0547">Nucleotide-binding</keyword>
<dbReference type="InterPro" id="IPR004484">
    <property type="entry name" value="CbiA/CobB_synth"/>
</dbReference>
<dbReference type="NCBIfam" id="NF002204">
    <property type="entry name" value="PRK01077.1"/>
    <property type="match status" value="1"/>
</dbReference>
<sequence>MAVVIAAPASGSGKTLLTLSLLAWARSQGHSIQPFKVGPDYLDPQLLNAAAGHPCRNLDINLCGKAWVERAFHGYGSQRDLALVEGVMGLFDGIGCSEAGSTAAVAKQLKLPVVLVIDAGGQAASLGALVQGFRDHDPDLTLAGVVLNRVSSQRHRELLQEVLAAVGMPLLGCLPRSDDLALPSRHLGLAPAHELQNPSQRLERWARLAEEHLDLSRWLPLMKAPRSGTPPLDEIAPITGPEMPVAVAVDEAFHFRYAETGELLERMAMPLLPWSPLADAPLPAKARGLILPGGFPEQHAERLGQCRTSLSALRGFAQRHPIYAECGGMLLLGQQLNDLNGTSHPMAGVLPFSARRGALQVGYRQMTPRQDGLLLRHGESMQGHEFHRWTLEHDRPTSAGSVLWDIEGWKTGRIPEGWGTQRIHASWIHLHWASSSMICSRWRDALAADPTP</sequence>
<evidence type="ECO:0000313" key="9">
    <source>
        <dbReference type="EMBL" id="CAE07263.1"/>
    </source>
</evidence>
<dbReference type="InterPro" id="IPR011698">
    <property type="entry name" value="GATase_3"/>
</dbReference>
<evidence type="ECO:0000256" key="2">
    <source>
        <dbReference type="ARBA" id="ARBA00022598"/>
    </source>
</evidence>
<keyword evidence="2" id="KW-0436">Ligase</keyword>
<dbReference type="InterPro" id="IPR002586">
    <property type="entry name" value="CobQ/CobB/MinD/ParA_Nub-bd_dom"/>
</dbReference>
<dbReference type="SUPFAM" id="SSF52317">
    <property type="entry name" value="Class I glutamine amidotransferase-like"/>
    <property type="match status" value="1"/>
</dbReference>
<reference evidence="9 10" key="1">
    <citation type="journal article" date="2003" name="Nature">
        <title>The genome of a motile marine Synechococcus.</title>
        <authorList>
            <person name="Palenik B."/>
            <person name="Brahamsha B."/>
            <person name="Larimer F."/>
            <person name="Land M."/>
            <person name="Hauser L."/>
            <person name="Chain P."/>
            <person name="Lamerdin J."/>
            <person name="Regala W."/>
            <person name="Allen E.A."/>
            <person name="McCarren J."/>
            <person name="Paulsen I."/>
            <person name="Dufresne A."/>
            <person name="Partensky F."/>
            <person name="Webb E."/>
            <person name="Waterbury J."/>
        </authorList>
    </citation>
    <scope>NUCLEOTIDE SEQUENCE [LARGE SCALE GENOMIC DNA]</scope>
    <source>
        <strain evidence="9 10">WH8102</strain>
    </source>
</reference>
<keyword evidence="5" id="KW-0460">Magnesium</keyword>
<dbReference type="Proteomes" id="UP000001422">
    <property type="component" value="Chromosome"/>
</dbReference>
<dbReference type="Pfam" id="PF07685">
    <property type="entry name" value="GATase_3"/>
    <property type="match status" value="1"/>
</dbReference>
<evidence type="ECO:0000256" key="1">
    <source>
        <dbReference type="ARBA" id="ARBA00001946"/>
    </source>
</evidence>
<organism evidence="9 10">
    <name type="scientific">Parasynechococcus marenigrum (strain WH8102)</name>
    <dbReference type="NCBI Taxonomy" id="84588"/>
    <lineage>
        <taxon>Bacteria</taxon>
        <taxon>Bacillati</taxon>
        <taxon>Cyanobacteriota</taxon>
        <taxon>Cyanophyceae</taxon>
        <taxon>Synechococcales</taxon>
        <taxon>Prochlorococcaceae</taxon>
        <taxon>Parasynechococcus</taxon>
        <taxon>Parasynechococcus marenigrum</taxon>
    </lineage>
</organism>
<feature type="domain" description="CobB/CobQ-like glutamine amidotransferase" evidence="8">
    <location>
        <begin position="245"/>
        <end position="435"/>
    </location>
</feature>
<protein>
    <submittedName>
        <fullName evidence="9">Cobyrinic acid a,c-diamide synthase</fullName>
    </submittedName>
</protein>
<dbReference type="Gene3D" id="3.40.50.300">
    <property type="entry name" value="P-loop containing nucleotide triphosphate hydrolases"/>
    <property type="match status" value="1"/>
</dbReference>
<dbReference type="GO" id="GO:0042242">
    <property type="term" value="F:cobyrinic acid a,c-diamide synthase activity"/>
    <property type="evidence" value="ECO:0007669"/>
    <property type="project" value="InterPro"/>
</dbReference>
<dbReference type="EMBL" id="BX569691">
    <property type="protein sequence ID" value="CAE07263.1"/>
    <property type="molecule type" value="Genomic_DNA"/>
</dbReference>
<dbReference type="PANTHER" id="PTHR43873">
    <property type="entry name" value="COBYRINATE A,C-DIAMIDE SYNTHASE"/>
    <property type="match status" value="1"/>
</dbReference>
<evidence type="ECO:0000256" key="4">
    <source>
        <dbReference type="ARBA" id="ARBA00022840"/>
    </source>
</evidence>
<accession>Q7TTW3</accession>
<dbReference type="CDD" id="cd03130">
    <property type="entry name" value="GATase1_CobB"/>
    <property type="match status" value="1"/>
</dbReference>
<dbReference type="PANTHER" id="PTHR43873:SF1">
    <property type="entry name" value="COBYRINATE A,C-DIAMIDE SYNTHASE"/>
    <property type="match status" value="1"/>
</dbReference>
<gene>
    <name evidence="9" type="primary">cbiA:cobB</name>
    <name evidence="9" type="ordered locus">SYNW0748</name>
</gene>
<evidence type="ECO:0000256" key="3">
    <source>
        <dbReference type="ARBA" id="ARBA00022741"/>
    </source>
</evidence>
<keyword evidence="10" id="KW-1185">Reference proteome</keyword>
<proteinExistence type="predicted"/>
<dbReference type="CDD" id="cd05388">
    <property type="entry name" value="CobB_N"/>
    <property type="match status" value="1"/>
</dbReference>
<dbReference type="InterPro" id="IPR027417">
    <property type="entry name" value="P-loop_NTPase"/>
</dbReference>
<dbReference type="PROSITE" id="PS51274">
    <property type="entry name" value="GATASE_COBBQ"/>
    <property type="match status" value="1"/>
</dbReference>
<feature type="domain" description="CobQ/CobB/MinD/ParA nucleotide binding" evidence="7">
    <location>
        <begin position="3"/>
        <end position="187"/>
    </location>
</feature>
<dbReference type="NCBIfam" id="TIGR00379">
    <property type="entry name" value="cobB"/>
    <property type="match status" value="1"/>
</dbReference>
<dbReference type="SUPFAM" id="SSF52540">
    <property type="entry name" value="P-loop containing nucleoside triphosphate hydrolases"/>
    <property type="match status" value="1"/>
</dbReference>
<dbReference type="InterPro" id="IPR029062">
    <property type="entry name" value="Class_I_gatase-like"/>
</dbReference>
<dbReference type="KEGG" id="syw:SYNW0748"/>
<dbReference type="Pfam" id="PF01656">
    <property type="entry name" value="CbiA"/>
    <property type="match status" value="1"/>
</dbReference>
<comment type="cofactor">
    <cofactor evidence="1">
        <name>Mg(2+)</name>
        <dbReference type="ChEBI" id="CHEBI:18420"/>
    </cofactor>
</comment>
<dbReference type="HOGENOM" id="CLU_022752_1_1_3"/>
<evidence type="ECO:0000259" key="7">
    <source>
        <dbReference type="Pfam" id="PF01656"/>
    </source>
</evidence>
<evidence type="ECO:0000259" key="8">
    <source>
        <dbReference type="Pfam" id="PF07685"/>
    </source>
</evidence>
<dbReference type="Gene3D" id="3.40.50.880">
    <property type="match status" value="1"/>
</dbReference>
<evidence type="ECO:0000256" key="6">
    <source>
        <dbReference type="ARBA" id="ARBA00022962"/>
    </source>
</evidence>
<keyword evidence="6" id="KW-0315">Glutamine amidotransferase</keyword>
<dbReference type="eggNOG" id="COG1797">
    <property type="taxonomic scope" value="Bacteria"/>
</dbReference>
<dbReference type="GO" id="GO:0005524">
    <property type="term" value="F:ATP binding"/>
    <property type="evidence" value="ECO:0007669"/>
    <property type="project" value="UniProtKB-KW"/>
</dbReference>
<evidence type="ECO:0000313" key="10">
    <source>
        <dbReference type="Proteomes" id="UP000001422"/>
    </source>
</evidence>